<dbReference type="InterPro" id="IPR007673">
    <property type="entry name" value="Condensin_cplx_su1"/>
</dbReference>
<dbReference type="Pfam" id="PF01112">
    <property type="entry name" value="Asparaginase_2"/>
    <property type="match status" value="1"/>
</dbReference>
<feature type="domain" description="Condensin complex subunit 1 N-terminal" evidence="16">
    <location>
        <begin position="286"/>
        <end position="424"/>
    </location>
</feature>
<dbReference type="InterPro" id="IPR024324">
    <property type="entry name" value="Condensin_cplx_su1_N"/>
</dbReference>
<dbReference type="Proteomes" id="UP000494206">
    <property type="component" value="Unassembled WGS sequence"/>
</dbReference>
<dbReference type="SUPFAM" id="SSF48371">
    <property type="entry name" value="ARM repeat"/>
    <property type="match status" value="1"/>
</dbReference>
<feature type="region of interest" description="Disordered" evidence="14">
    <location>
        <begin position="1354"/>
        <end position="1384"/>
    </location>
</feature>
<evidence type="ECO:0000256" key="3">
    <source>
        <dbReference type="ARBA" id="ARBA00009606"/>
    </source>
</evidence>
<dbReference type="GO" id="GO:0007076">
    <property type="term" value="P:mitotic chromosome condensation"/>
    <property type="evidence" value="ECO:0007669"/>
    <property type="project" value="InterPro"/>
</dbReference>
<dbReference type="InterPro" id="IPR026971">
    <property type="entry name" value="CND1/NCAPD3"/>
</dbReference>
<dbReference type="InterPro" id="IPR000246">
    <property type="entry name" value="Peptidase_T2"/>
</dbReference>
<evidence type="ECO:0000256" key="13">
    <source>
        <dbReference type="PIRSR" id="PIRSR600246-3"/>
    </source>
</evidence>
<feature type="domain" description="Condensin complex subunit 1 C-terminal" evidence="15">
    <location>
        <begin position="1106"/>
        <end position="1252"/>
    </location>
</feature>
<dbReference type="GO" id="GO:0010032">
    <property type="term" value="P:meiotic chromosome condensation"/>
    <property type="evidence" value="ECO:0007669"/>
    <property type="project" value="TreeGrafter"/>
</dbReference>
<dbReference type="EMBL" id="CADEPM010000003">
    <property type="protein sequence ID" value="CAB3402414.1"/>
    <property type="molecule type" value="Genomic_DNA"/>
</dbReference>
<keyword evidence="7 11" id="KW-0498">Mitosis</keyword>
<evidence type="ECO:0000256" key="10">
    <source>
        <dbReference type="ARBA" id="ARBA00023306"/>
    </source>
</evidence>
<dbReference type="GO" id="GO:0051301">
    <property type="term" value="P:cell division"/>
    <property type="evidence" value="ECO:0007669"/>
    <property type="project" value="UniProtKB-KW"/>
</dbReference>
<protein>
    <recommendedName>
        <fullName evidence="11">Condensin complex subunit 1</fullName>
    </recommendedName>
</protein>
<dbReference type="Pfam" id="PF12922">
    <property type="entry name" value="Cnd1_N"/>
    <property type="match status" value="1"/>
</dbReference>
<dbReference type="InterPro" id="IPR029055">
    <property type="entry name" value="Ntn_hydrolases_N"/>
</dbReference>
<keyword evidence="9" id="KW-0539">Nucleus</keyword>
<dbReference type="GO" id="GO:0042393">
    <property type="term" value="F:histone binding"/>
    <property type="evidence" value="ECO:0007669"/>
    <property type="project" value="TreeGrafter"/>
</dbReference>
<keyword evidence="5" id="KW-0158">Chromosome</keyword>
<dbReference type="InterPro" id="IPR011989">
    <property type="entry name" value="ARM-like"/>
</dbReference>
<comment type="similarity">
    <text evidence="3 11">Belongs to the CND1 (condensin subunit 1) family.</text>
</comment>
<sequence length="1384" mass="156666">MFHNKLPIQALEQDPASNCGVGSELNFEGNVECEASYMCSNNMRFGAVGCVTNMKNPSELAKTLAYDTYWENLNIIHPMILVGEGAEKYAKSKGFQACSNDDLKTEKSIKTFKKYKLLVEDSHDTVGAVSINSLTSEAEACTSSGGIALKSPGRLGQSCHYGSGMVRNYKVVSGSVDGELFDEELLTDEDSVMISQMLAEINNDLDPLKIESDIRDFSLYADVSDWKGIPKYFDTLASVTSLISTYDNWKIRFQIVDYLVSCSGPLKDAVVDHATEVFEAIKNETETPKNPLLLKTLSMFVVLVQRITVQLQLYVSKRQREATNNAVGRKGKRAAVNDMDEDTHNWLNVQRIRMINCLCDILTLKINDRYKCIEYIWKPDVMDPDFLKTFLDTVFSLMDDPDCARNSSHKWLVKVFRIIKILAIDYKKQDDMAKKIIEKTMSLEYLREGCNTYPFYEPLVVVGAENEPLKNALRPLLEKIAKLACAITSVPFSNVKPLSLLIQAIGEHTPDIILLSLSSVFCLLQGENSLLRSAGLTVLYDVLKSNFLNNDTCSRYENRRRQRLLIYNRFFSHITDTHGQIRAKAIGLLTKLMEDEKIPPSLQSGGMIAIVGGRMNDKLVLVRKSAVQFLSAFLTYNAYGHDNKLLVEYDLRDCVQSSLRSVLMGDLGEVRENIKFLAQCKNFNVTGAESATRAMCSLVWRNSPEMRKELFESSHEMFISKHKGGNEKETVREDSTVANVMNSMKGISESERTSVEEVIYLLAESDAFSKNVINKIWGIASGINRDINVRIDALRVLYAITRSRNGVIESRHRLRTLQKMLTLDTPLALEALRVISALNFPKVLPEDYDAPTFRVDNDDSLFKSIEQLFFHEVLRDTEEKDWFGVVQTSIDVMMRVARNINEIIPEFVSKFMYRTKRIAEFYIMFKKEAERDGAANRATILQRRNYWRRLWILVTERYMAFCGEIAVRLHAYIQLSIPKIHAVYQARKGVVIPEEPARFLTELEYYSGKHTAVFGYMPDSNQGASDSFLHTLTNKICNERIMVAKRLLSRIFPSIVYLLRAESTPERIREAAIFAYGKFMTLNKSIAEFGAPVFFSLIARSPNPLTRSNMLAACSDFAFAQPNLFELYAPNLYKMTRDADAATRESAILVLSHLMSNDMIQTRGALSEPARCLCDDVTAVQSIAASFFTDLNRRGDVLINLIPEFALRLACTGERLPFPQYKTIFSLLTSMVRDKSRSCMDSLTERICSKFAALDATLGGYPDSPMYLSHALSLFTLSDSGFYKLRDNMRHWSKFLNHSLVAKDIQGMITNLAKTTKSEEIRHEAEQLLTRISRIIKEGFTNEDFAPVAYTPKKTRGKKAVGTAKSSARKRPQPTFSDNDDDDD</sequence>
<dbReference type="PANTHER" id="PTHR14222">
    <property type="entry name" value="CONDENSIN"/>
    <property type="match status" value="1"/>
</dbReference>
<evidence type="ECO:0000256" key="4">
    <source>
        <dbReference type="ARBA" id="ARBA00010872"/>
    </source>
</evidence>
<keyword evidence="10 11" id="KW-0131">Cell cycle</keyword>
<evidence type="ECO:0000256" key="1">
    <source>
        <dbReference type="ARBA" id="ARBA00004123"/>
    </source>
</evidence>
<feature type="site" description="Cleavage; by autolysis" evidence="13">
    <location>
        <begin position="124"/>
        <end position="125"/>
    </location>
</feature>
<evidence type="ECO:0000256" key="8">
    <source>
        <dbReference type="ARBA" id="ARBA00023067"/>
    </source>
</evidence>
<feature type="active site" description="Nucleophile" evidence="12">
    <location>
        <position position="125"/>
    </location>
</feature>
<comment type="similarity">
    <text evidence="4">Belongs to the Ntn-hydrolase family.</text>
</comment>
<dbReference type="GO" id="GO:0000796">
    <property type="term" value="C:condensin complex"/>
    <property type="evidence" value="ECO:0007669"/>
    <property type="project" value="TreeGrafter"/>
</dbReference>
<evidence type="ECO:0000259" key="15">
    <source>
        <dbReference type="Pfam" id="PF12717"/>
    </source>
</evidence>
<keyword evidence="8 11" id="KW-0226">DNA condensation</keyword>
<comment type="caution">
    <text evidence="17">The sequence shown here is derived from an EMBL/GenBank/DDBJ whole genome shotgun (WGS) entry which is preliminary data.</text>
</comment>
<dbReference type="PANTHER" id="PTHR14222:SF2">
    <property type="entry name" value="CONDENSIN COMPLEX SUBUNIT 1"/>
    <property type="match status" value="1"/>
</dbReference>
<reference evidence="17 18" key="1">
    <citation type="submission" date="2020-04" db="EMBL/GenBank/DDBJ databases">
        <authorList>
            <person name="Laetsch R D."/>
            <person name="Stevens L."/>
            <person name="Kumar S."/>
            <person name="Blaxter L. M."/>
        </authorList>
    </citation>
    <scope>NUCLEOTIDE SEQUENCE [LARGE SCALE GENOMIC DNA]</scope>
</reference>
<dbReference type="OrthoDB" id="77601at2759"/>
<dbReference type="InterPro" id="IPR016024">
    <property type="entry name" value="ARM-type_fold"/>
</dbReference>
<gene>
    <name evidence="17" type="ORF">CBOVIS_LOCUS5036</name>
</gene>
<organism evidence="17 18">
    <name type="scientific">Caenorhabditis bovis</name>
    <dbReference type="NCBI Taxonomy" id="2654633"/>
    <lineage>
        <taxon>Eukaryota</taxon>
        <taxon>Metazoa</taxon>
        <taxon>Ecdysozoa</taxon>
        <taxon>Nematoda</taxon>
        <taxon>Chromadorea</taxon>
        <taxon>Rhabditida</taxon>
        <taxon>Rhabditina</taxon>
        <taxon>Rhabditomorpha</taxon>
        <taxon>Rhabditoidea</taxon>
        <taxon>Rhabditidae</taxon>
        <taxon>Peloderinae</taxon>
        <taxon>Caenorhabditis</taxon>
    </lineage>
</organism>
<evidence type="ECO:0000259" key="16">
    <source>
        <dbReference type="Pfam" id="PF12922"/>
    </source>
</evidence>
<accession>A0A8S1EWN7</accession>
<comment type="subcellular location">
    <subcellularLocation>
        <location evidence="2">Chromosome</location>
    </subcellularLocation>
    <subcellularLocation>
        <location evidence="1">Nucleus</location>
    </subcellularLocation>
</comment>
<dbReference type="Gene3D" id="3.60.20.30">
    <property type="entry name" value="(Glycosyl)asparaginase"/>
    <property type="match status" value="1"/>
</dbReference>
<evidence type="ECO:0000256" key="11">
    <source>
        <dbReference type="PIRNR" id="PIRNR017127"/>
    </source>
</evidence>
<keyword evidence="18" id="KW-1185">Reference proteome</keyword>
<dbReference type="Pfam" id="PF12717">
    <property type="entry name" value="Cnd1"/>
    <property type="match status" value="1"/>
</dbReference>
<evidence type="ECO:0000256" key="9">
    <source>
        <dbReference type="ARBA" id="ARBA00023242"/>
    </source>
</evidence>
<dbReference type="GO" id="GO:0000779">
    <property type="term" value="C:condensed chromosome, centromeric region"/>
    <property type="evidence" value="ECO:0007669"/>
    <property type="project" value="TreeGrafter"/>
</dbReference>
<dbReference type="PIRSF" id="PIRSF017127">
    <property type="entry name" value="Condensin_D2"/>
    <property type="match status" value="1"/>
</dbReference>
<evidence type="ECO:0000256" key="7">
    <source>
        <dbReference type="ARBA" id="ARBA00022776"/>
    </source>
</evidence>
<evidence type="ECO:0000313" key="18">
    <source>
        <dbReference type="Proteomes" id="UP000494206"/>
    </source>
</evidence>
<evidence type="ECO:0000256" key="6">
    <source>
        <dbReference type="ARBA" id="ARBA00022618"/>
    </source>
</evidence>
<evidence type="ECO:0000256" key="12">
    <source>
        <dbReference type="PIRSR" id="PIRSR600246-1"/>
    </source>
</evidence>
<dbReference type="Gene3D" id="1.25.10.10">
    <property type="entry name" value="Leucine-rich Repeat Variant"/>
    <property type="match status" value="2"/>
</dbReference>
<name>A0A8S1EWN7_9PELO</name>
<evidence type="ECO:0000256" key="2">
    <source>
        <dbReference type="ARBA" id="ARBA00004286"/>
    </source>
</evidence>
<dbReference type="GO" id="GO:0005634">
    <property type="term" value="C:nucleus"/>
    <property type="evidence" value="ECO:0007669"/>
    <property type="project" value="UniProtKB-SubCell"/>
</dbReference>
<dbReference type="InterPro" id="IPR032682">
    <property type="entry name" value="Cnd1_C"/>
</dbReference>
<evidence type="ECO:0000256" key="5">
    <source>
        <dbReference type="ARBA" id="ARBA00022454"/>
    </source>
</evidence>
<keyword evidence="6 11" id="KW-0132">Cell division</keyword>
<evidence type="ECO:0000313" key="17">
    <source>
        <dbReference type="EMBL" id="CAB3402414.1"/>
    </source>
</evidence>
<comment type="function">
    <text evidence="11">Regulatory subunit of the condensin complex, a complex required for conversion of interphase chromatin into mitotic-like condense chromosomes. The condensin complex probably introduces positive supercoils into relaxed DNA in the presence of type I topoisomerases and converts nicked DNA into positive knotted forms in the presence of type II topoisomerases.</text>
</comment>
<proteinExistence type="inferred from homology"/>
<dbReference type="GO" id="GO:0016787">
    <property type="term" value="F:hydrolase activity"/>
    <property type="evidence" value="ECO:0007669"/>
    <property type="project" value="InterPro"/>
</dbReference>
<evidence type="ECO:0000256" key="14">
    <source>
        <dbReference type="SAM" id="MobiDB-lite"/>
    </source>
</evidence>
<dbReference type="SUPFAM" id="SSF56235">
    <property type="entry name" value="N-terminal nucleophile aminohydrolases (Ntn hydrolases)"/>
    <property type="match status" value="1"/>
</dbReference>